<gene>
    <name evidence="2" type="ORF">GG681_12000</name>
</gene>
<dbReference type="AlphaFoldDB" id="A0A844AU64"/>
<keyword evidence="1" id="KW-0732">Signal</keyword>
<evidence type="ECO:0000256" key="1">
    <source>
        <dbReference type="SAM" id="SignalP"/>
    </source>
</evidence>
<reference evidence="2 3" key="1">
    <citation type="submission" date="2019-10" db="EMBL/GenBank/DDBJ databases">
        <title>Epibacterium sp. nov., isolated from seawater.</title>
        <authorList>
            <person name="Zhang X."/>
            <person name="Li N."/>
        </authorList>
    </citation>
    <scope>NUCLEOTIDE SEQUENCE [LARGE SCALE GENOMIC DNA]</scope>
    <source>
        <strain evidence="2 3">SM1969</strain>
    </source>
</reference>
<keyword evidence="3" id="KW-1185">Reference proteome</keyword>
<feature type="chain" id="PRO_5033023477" description="Invasion associated locus B (IalB) protein" evidence="1">
    <location>
        <begin position="20"/>
        <end position="189"/>
    </location>
</feature>
<name>A0A844AU64_9RHOB</name>
<comment type="caution">
    <text evidence="2">The sequence shown here is derived from an EMBL/GenBank/DDBJ whole genome shotgun (WGS) entry which is preliminary data.</text>
</comment>
<evidence type="ECO:0000313" key="3">
    <source>
        <dbReference type="Proteomes" id="UP000436694"/>
    </source>
</evidence>
<dbReference type="Proteomes" id="UP000436694">
    <property type="component" value="Unassembled WGS sequence"/>
</dbReference>
<evidence type="ECO:0008006" key="4">
    <source>
        <dbReference type="Google" id="ProtNLM"/>
    </source>
</evidence>
<proteinExistence type="predicted"/>
<dbReference type="RefSeq" id="WP_153548241.1">
    <property type="nucleotide sequence ID" value="NZ_WIXK01000005.1"/>
</dbReference>
<accession>A0A844AU64</accession>
<evidence type="ECO:0000313" key="2">
    <source>
        <dbReference type="EMBL" id="MQY43367.1"/>
    </source>
</evidence>
<organism evidence="2 3">
    <name type="scientific">Tritonibacter aquimaris</name>
    <dbReference type="NCBI Taxonomy" id="2663379"/>
    <lineage>
        <taxon>Bacteria</taxon>
        <taxon>Pseudomonadati</taxon>
        <taxon>Pseudomonadota</taxon>
        <taxon>Alphaproteobacteria</taxon>
        <taxon>Rhodobacterales</taxon>
        <taxon>Paracoccaceae</taxon>
        <taxon>Tritonibacter</taxon>
    </lineage>
</organism>
<dbReference type="EMBL" id="WIXK01000005">
    <property type="protein sequence ID" value="MQY43367.1"/>
    <property type="molecule type" value="Genomic_DNA"/>
</dbReference>
<feature type="signal peptide" evidence="1">
    <location>
        <begin position="1"/>
        <end position="19"/>
    </location>
</feature>
<sequence>MGVLKWVLAATLLACPVAAQESYWQYGDWAVQVTAFDTREDLRVECSAHTGGDGMPSLRLSISNGDAGPPEHYPQLTLHETAPRGHNTQMQNGQAVVMIVDQSLAYYALVDGYFDEHGILNATAELRWQDAVYALIGMQAGQQMDVRLLQPDRASTRITLASLNGFTAAYGKMMDSCGHSLELVEPALD</sequence>
<protein>
    <recommendedName>
        <fullName evidence="4">Invasion associated locus B (IalB) protein</fullName>
    </recommendedName>
</protein>